<accession>F2JQ94</accession>
<dbReference type="Proteomes" id="UP000008467">
    <property type="component" value="Chromosome"/>
</dbReference>
<protein>
    <submittedName>
        <fullName evidence="1">Uncharacterized protein</fullName>
    </submittedName>
</protein>
<gene>
    <name evidence="1" type="ordered locus">Clole_2042</name>
</gene>
<evidence type="ECO:0000313" key="2">
    <source>
        <dbReference type="Proteomes" id="UP000008467"/>
    </source>
</evidence>
<name>F2JQ94_CELLD</name>
<dbReference type="RefSeq" id="WP_013657050.1">
    <property type="nucleotide sequence ID" value="NC_015275.1"/>
</dbReference>
<keyword evidence="2" id="KW-1185">Reference proteome</keyword>
<dbReference type="KEGG" id="cle:Clole_2042"/>
<dbReference type="EMBL" id="CP002582">
    <property type="protein sequence ID" value="ADZ83756.1"/>
    <property type="molecule type" value="Genomic_DNA"/>
</dbReference>
<evidence type="ECO:0000313" key="1">
    <source>
        <dbReference type="EMBL" id="ADZ83756.1"/>
    </source>
</evidence>
<proteinExistence type="predicted"/>
<reference evidence="1 2" key="1">
    <citation type="journal article" date="2011" name="J. Bacteriol.">
        <title>Complete genome sequence of the cellulose-degrading bacterium Cellulosilyticum lentocellum.</title>
        <authorList>
            <consortium name="US DOE Joint Genome Institute"/>
            <person name="Miller D.A."/>
            <person name="Suen G."/>
            <person name="Bruce D."/>
            <person name="Copeland A."/>
            <person name="Cheng J.F."/>
            <person name="Detter C."/>
            <person name="Goodwin L.A."/>
            <person name="Han C.S."/>
            <person name="Hauser L.J."/>
            <person name="Land M.L."/>
            <person name="Lapidus A."/>
            <person name="Lucas S."/>
            <person name="Meincke L."/>
            <person name="Pitluck S."/>
            <person name="Tapia R."/>
            <person name="Teshima H."/>
            <person name="Woyke T."/>
            <person name="Fox B.G."/>
            <person name="Angert E.R."/>
            <person name="Currie C.R."/>
        </authorList>
    </citation>
    <scope>NUCLEOTIDE SEQUENCE [LARGE SCALE GENOMIC DNA]</scope>
    <source>
        <strain evidence="2">ATCC 49066 / DSM 5427 / NCIMB 11756 / RHM5</strain>
    </source>
</reference>
<organism evidence="1 2">
    <name type="scientific">Cellulosilyticum lentocellum (strain ATCC 49066 / DSM 5427 / NCIMB 11756 / RHM5)</name>
    <name type="common">Clostridium lentocellum</name>
    <dbReference type="NCBI Taxonomy" id="642492"/>
    <lineage>
        <taxon>Bacteria</taxon>
        <taxon>Bacillati</taxon>
        <taxon>Bacillota</taxon>
        <taxon>Clostridia</taxon>
        <taxon>Lachnospirales</taxon>
        <taxon>Cellulosilyticaceae</taxon>
        <taxon>Cellulosilyticum</taxon>
    </lineage>
</organism>
<dbReference type="AlphaFoldDB" id="F2JQ94"/>
<dbReference type="HOGENOM" id="CLU_1913329_0_0_9"/>
<dbReference type="STRING" id="642492.Clole_2042"/>
<sequence>MKYTTFTQRMEEHNEVLRKKGNSPFYSMLLALSENLIMVTKVIGEMVGTEIKVSSLEKEAREVEVVLEEIEETFAIILEKAFEDLIMKQVYEDLDPLLATLDDLIEDLNEYGETKGRAIPYIEAWDIGFFYE</sequence>